<comment type="caution">
    <text evidence="1">The sequence shown here is derived from an EMBL/GenBank/DDBJ whole genome shotgun (WGS) entry which is preliminary data.</text>
</comment>
<protein>
    <submittedName>
        <fullName evidence="1">Uncharacterized protein</fullName>
    </submittedName>
</protein>
<name>A0A8S1LAW0_9CILI</name>
<sequence length="193" mass="22850">MNQVFSQIQTGLLTNLSSKKYQEPQKEIDIELQDMTDQQSYVLLPKEQINTQSKQQQPLNNQTQTQNFGQNHFSQYQIQNQQQFIPQNSTLNFQYPQNNQQFQSKQNFIQNHYAVCIFCKATQTIINDQKPFMCYKCRQIQQPKYDFLKCANCKVTVKYQQGISSIIKCTNCQKHNQIQFQPQVQYIQGKEKI</sequence>
<reference evidence="1" key="1">
    <citation type="submission" date="2021-01" db="EMBL/GenBank/DDBJ databases">
        <authorList>
            <consortium name="Genoscope - CEA"/>
            <person name="William W."/>
        </authorList>
    </citation>
    <scope>NUCLEOTIDE SEQUENCE</scope>
</reference>
<dbReference type="EMBL" id="CAJJDN010000020">
    <property type="protein sequence ID" value="CAD8065200.1"/>
    <property type="molecule type" value="Genomic_DNA"/>
</dbReference>
<proteinExistence type="predicted"/>
<evidence type="ECO:0000313" key="1">
    <source>
        <dbReference type="EMBL" id="CAD8065200.1"/>
    </source>
</evidence>
<dbReference type="OrthoDB" id="310866at2759"/>
<gene>
    <name evidence="1" type="ORF">PSON_ATCC_30995.1.T0200088</name>
</gene>
<organism evidence="1 2">
    <name type="scientific">Paramecium sonneborni</name>
    <dbReference type="NCBI Taxonomy" id="65129"/>
    <lineage>
        <taxon>Eukaryota</taxon>
        <taxon>Sar</taxon>
        <taxon>Alveolata</taxon>
        <taxon>Ciliophora</taxon>
        <taxon>Intramacronucleata</taxon>
        <taxon>Oligohymenophorea</taxon>
        <taxon>Peniculida</taxon>
        <taxon>Parameciidae</taxon>
        <taxon>Paramecium</taxon>
    </lineage>
</organism>
<keyword evidence="2" id="KW-1185">Reference proteome</keyword>
<dbReference type="AlphaFoldDB" id="A0A8S1LAW0"/>
<evidence type="ECO:0000313" key="2">
    <source>
        <dbReference type="Proteomes" id="UP000692954"/>
    </source>
</evidence>
<dbReference type="Proteomes" id="UP000692954">
    <property type="component" value="Unassembled WGS sequence"/>
</dbReference>
<accession>A0A8S1LAW0</accession>